<comment type="subcellular location">
    <subcellularLocation>
        <location evidence="1 8">Cell outer membrane</location>
        <topology evidence="1 8">Multi-pass membrane protein</topology>
    </subcellularLocation>
</comment>
<comment type="similarity">
    <text evidence="8 9">Belongs to the TonB-dependent receptor family.</text>
</comment>
<dbReference type="SUPFAM" id="SSF49464">
    <property type="entry name" value="Carboxypeptidase regulatory domain-like"/>
    <property type="match status" value="1"/>
</dbReference>
<dbReference type="InterPro" id="IPR039426">
    <property type="entry name" value="TonB-dep_rcpt-like"/>
</dbReference>
<dbReference type="InterPro" id="IPR008969">
    <property type="entry name" value="CarboxyPept-like_regulatory"/>
</dbReference>
<protein>
    <submittedName>
        <fullName evidence="13">TonB-dependent receptor</fullName>
    </submittedName>
</protein>
<keyword evidence="6 8" id="KW-0472">Membrane</keyword>
<sequence>MNLFKRILFLKLLTISTAFAHLGTIVGKITDAKTKQPIRGANVVLTGLNRGAISDDAGYFQINNLSPAPYTVEVSFMGYVGQTQSVIVKADEASVLNFILASTEVSLEEVRVSAANPQHQQVISSLDIKLRNVNNSQEVLRLIPGVVIGQHAGGGKAEQIFLRGFDIDHGTDIRLTVDGMPINMVSHAHGQGYADAHFIIPELIESVDFKKGLYDADKGNFATAGWANFRTKSVLDQNFVKAEAGQFNTYRLVGGANILGKKAQQNNQNAYLAGEYNYSDAYFEAPQYFNRLNLLGKYHGHLSTKTNLNFTASTFWSKWDASGQIPDRAVADGTIGFFGAIDPNEGGQTSRTNLNAEFVTLTKHNHVWKNQFFYGNYNFELFSNFTFFLDDPINGDQIKQKEARNLWGYNGNYSIAHGIGTKQSTFNIGVNYRHDVTNDSELSHTKNRSELLEAYKLGDINEANIGIYADENIQLSSRLSATVGVRFDYFHNQYLDHLQANTKSKAKASIVSPKLNLYYTQNSRLQFYLNLGKGFHSNDTRAVVAQKGLDILPPAYGADFGTTWKPFPKLLINAAYWYLWLQQEFVYVGDAGIVEPSGQSVRSGFDVSVRYQLTKNLFADFDANWAKPRAVGEAEGQNFIPLAVKFTSIGGLTLKNKHGFSGSLRYRFVGDRPANEDASIIAKGYFVTDALLSYTKSKFTLGLNIQNLLNTRWKETQFATESRLSNEAEPVEEIHFTPGTPFNARAFLQVSF</sequence>
<evidence type="ECO:0000256" key="8">
    <source>
        <dbReference type="PROSITE-ProRule" id="PRU01360"/>
    </source>
</evidence>
<dbReference type="Proteomes" id="UP001597510">
    <property type="component" value="Unassembled WGS sequence"/>
</dbReference>
<keyword evidence="10" id="KW-0732">Signal</keyword>
<evidence type="ECO:0000256" key="2">
    <source>
        <dbReference type="ARBA" id="ARBA00022448"/>
    </source>
</evidence>
<evidence type="ECO:0000313" key="14">
    <source>
        <dbReference type="Proteomes" id="UP001597510"/>
    </source>
</evidence>
<dbReference type="InterPro" id="IPR036942">
    <property type="entry name" value="Beta-barrel_TonB_sf"/>
</dbReference>
<reference evidence="14" key="1">
    <citation type="journal article" date="2019" name="Int. J. Syst. Evol. Microbiol.">
        <title>The Global Catalogue of Microorganisms (GCM) 10K type strain sequencing project: providing services to taxonomists for standard genome sequencing and annotation.</title>
        <authorList>
            <consortium name="The Broad Institute Genomics Platform"/>
            <consortium name="The Broad Institute Genome Sequencing Center for Infectious Disease"/>
            <person name="Wu L."/>
            <person name="Ma J."/>
        </authorList>
    </citation>
    <scope>NUCLEOTIDE SEQUENCE [LARGE SCALE GENOMIC DNA]</scope>
    <source>
        <strain evidence="14">KCTC 52344</strain>
    </source>
</reference>
<dbReference type="Pfam" id="PF00593">
    <property type="entry name" value="TonB_dep_Rec_b-barrel"/>
    <property type="match status" value="1"/>
</dbReference>
<dbReference type="EMBL" id="JBHULC010000015">
    <property type="protein sequence ID" value="MFD2522248.1"/>
    <property type="molecule type" value="Genomic_DNA"/>
</dbReference>
<dbReference type="InterPro" id="IPR037066">
    <property type="entry name" value="Plug_dom_sf"/>
</dbReference>
<accession>A0ABW5J8X8</accession>
<feature type="signal peptide" evidence="10">
    <location>
        <begin position="1"/>
        <end position="20"/>
    </location>
</feature>
<feature type="chain" id="PRO_5046519519" evidence="10">
    <location>
        <begin position="21"/>
        <end position="752"/>
    </location>
</feature>
<evidence type="ECO:0000256" key="4">
    <source>
        <dbReference type="ARBA" id="ARBA00022692"/>
    </source>
</evidence>
<feature type="domain" description="TonB-dependent receptor plug" evidence="12">
    <location>
        <begin position="116"/>
        <end position="225"/>
    </location>
</feature>
<evidence type="ECO:0000256" key="1">
    <source>
        <dbReference type="ARBA" id="ARBA00004571"/>
    </source>
</evidence>
<dbReference type="InterPro" id="IPR012910">
    <property type="entry name" value="Plug_dom"/>
</dbReference>
<name>A0ABW5J8X8_9BACT</name>
<proteinExistence type="inferred from homology"/>
<dbReference type="SUPFAM" id="SSF56935">
    <property type="entry name" value="Porins"/>
    <property type="match status" value="1"/>
</dbReference>
<keyword evidence="7 8" id="KW-0998">Cell outer membrane</keyword>
<evidence type="ECO:0000259" key="12">
    <source>
        <dbReference type="Pfam" id="PF07715"/>
    </source>
</evidence>
<evidence type="ECO:0000259" key="11">
    <source>
        <dbReference type="Pfam" id="PF00593"/>
    </source>
</evidence>
<organism evidence="13 14">
    <name type="scientific">Emticicia soli</name>
    <dbReference type="NCBI Taxonomy" id="2027878"/>
    <lineage>
        <taxon>Bacteria</taxon>
        <taxon>Pseudomonadati</taxon>
        <taxon>Bacteroidota</taxon>
        <taxon>Cytophagia</taxon>
        <taxon>Cytophagales</taxon>
        <taxon>Leadbetterellaceae</taxon>
        <taxon>Emticicia</taxon>
    </lineage>
</organism>
<evidence type="ECO:0000313" key="13">
    <source>
        <dbReference type="EMBL" id="MFD2522248.1"/>
    </source>
</evidence>
<keyword evidence="13" id="KW-0675">Receptor</keyword>
<dbReference type="Pfam" id="PF13715">
    <property type="entry name" value="CarbopepD_reg_2"/>
    <property type="match status" value="1"/>
</dbReference>
<evidence type="ECO:0000256" key="9">
    <source>
        <dbReference type="RuleBase" id="RU003357"/>
    </source>
</evidence>
<evidence type="ECO:0000256" key="5">
    <source>
        <dbReference type="ARBA" id="ARBA00023077"/>
    </source>
</evidence>
<dbReference type="PANTHER" id="PTHR30069">
    <property type="entry name" value="TONB-DEPENDENT OUTER MEMBRANE RECEPTOR"/>
    <property type="match status" value="1"/>
</dbReference>
<dbReference type="Pfam" id="PF07715">
    <property type="entry name" value="Plug"/>
    <property type="match status" value="1"/>
</dbReference>
<keyword evidence="14" id="KW-1185">Reference proteome</keyword>
<dbReference type="Gene3D" id="2.60.40.1120">
    <property type="entry name" value="Carboxypeptidase-like, regulatory domain"/>
    <property type="match status" value="1"/>
</dbReference>
<keyword evidence="3 8" id="KW-1134">Transmembrane beta strand</keyword>
<feature type="domain" description="TonB-dependent receptor-like beta-barrel" evidence="11">
    <location>
        <begin position="307"/>
        <end position="708"/>
    </location>
</feature>
<evidence type="ECO:0000256" key="7">
    <source>
        <dbReference type="ARBA" id="ARBA00023237"/>
    </source>
</evidence>
<dbReference type="RefSeq" id="WP_340240781.1">
    <property type="nucleotide sequence ID" value="NZ_JBBEWC010000026.1"/>
</dbReference>
<evidence type="ECO:0000256" key="6">
    <source>
        <dbReference type="ARBA" id="ARBA00023136"/>
    </source>
</evidence>
<gene>
    <name evidence="13" type="ORF">ACFSR2_15210</name>
</gene>
<dbReference type="InterPro" id="IPR000531">
    <property type="entry name" value="Beta-barrel_TonB"/>
</dbReference>
<keyword evidence="2 8" id="KW-0813">Transport</keyword>
<keyword evidence="4 8" id="KW-0812">Transmembrane</keyword>
<dbReference type="PROSITE" id="PS52016">
    <property type="entry name" value="TONB_DEPENDENT_REC_3"/>
    <property type="match status" value="1"/>
</dbReference>
<evidence type="ECO:0000256" key="10">
    <source>
        <dbReference type="SAM" id="SignalP"/>
    </source>
</evidence>
<keyword evidence="5 9" id="KW-0798">TonB box</keyword>
<comment type="caution">
    <text evidence="13">The sequence shown here is derived from an EMBL/GenBank/DDBJ whole genome shotgun (WGS) entry which is preliminary data.</text>
</comment>
<dbReference type="PANTHER" id="PTHR30069:SF36">
    <property type="entry name" value="BLL6948 PROTEIN"/>
    <property type="match status" value="1"/>
</dbReference>
<evidence type="ECO:0000256" key="3">
    <source>
        <dbReference type="ARBA" id="ARBA00022452"/>
    </source>
</evidence>
<dbReference type="Gene3D" id="2.170.130.10">
    <property type="entry name" value="TonB-dependent receptor, plug domain"/>
    <property type="match status" value="1"/>
</dbReference>
<dbReference type="Gene3D" id="2.40.170.20">
    <property type="entry name" value="TonB-dependent receptor, beta-barrel domain"/>
    <property type="match status" value="1"/>
</dbReference>